<dbReference type="AlphaFoldDB" id="A0A2T5HGN9"/>
<evidence type="ECO:0000313" key="1">
    <source>
        <dbReference type="EMBL" id="PTQ70733.1"/>
    </source>
</evidence>
<reference evidence="1 2" key="1">
    <citation type="submission" date="2018-04" db="EMBL/GenBank/DDBJ databases">
        <title>Genomic Encyclopedia of Archaeal and Bacterial Type Strains, Phase II (KMG-II): from individual species to whole genera.</title>
        <authorList>
            <person name="Goeker M."/>
        </authorList>
    </citation>
    <scope>NUCLEOTIDE SEQUENCE [LARGE SCALE GENOMIC DNA]</scope>
    <source>
        <strain evidence="1 2">DSM 100434</strain>
    </source>
</reference>
<evidence type="ECO:0000313" key="2">
    <source>
        <dbReference type="Proteomes" id="UP000244077"/>
    </source>
</evidence>
<gene>
    <name evidence="1" type="ORF">C8N42_10962</name>
</gene>
<accession>A0A2T5HGN9</accession>
<comment type="caution">
    <text evidence="1">The sequence shown here is derived from an EMBL/GenBank/DDBJ whole genome shotgun (WGS) entry which is preliminary data.</text>
</comment>
<proteinExistence type="predicted"/>
<dbReference type="RefSeq" id="WP_170109298.1">
    <property type="nucleotide sequence ID" value="NZ_QAOH01000009.1"/>
</dbReference>
<organism evidence="1 2">
    <name type="scientific">Celeribacter persicus</name>
    <dbReference type="NCBI Taxonomy" id="1651082"/>
    <lineage>
        <taxon>Bacteria</taxon>
        <taxon>Pseudomonadati</taxon>
        <taxon>Pseudomonadota</taxon>
        <taxon>Alphaproteobacteria</taxon>
        <taxon>Rhodobacterales</taxon>
        <taxon>Roseobacteraceae</taxon>
        <taxon>Celeribacter</taxon>
    </lineage>
</organism>
<name>A0A2T5HGN9_9RHOB</name>
<protein>
    <submittedName>
        <fullName evidence="1">Uncharacterized protein</fullName>
    </submittedName>
</protein>
<dbReference type="Proteomes" id="UP000244077">
    <property type="component" value="Unassembled WGS sequence"/>
</dbReference>
<keyword evidence="2" id="KW-1185">Reference proteome</keyword>
<dbReference type="EMBL" id="QAOH01000009">
    <property type="protein sequence ID" value="PTQ70733.1"/>
    <property type="molecule type" value="Genomic_DNA"/>
</dbReference>
<sequence>MTLHDAKLKDAAAKETTMKVSEWLEYYAPSTPAVNTGEQMAPRKLDVLDQMYAYYE</sequence>